<keyword evidence="1" id="KW-0812">Transmembrane</keyword>
<organism evidence="2 3">
    <name type="scientific">Trema orientale</name>
    <name type="common">Charcoal tree</name>
    <name type="synonym">Celtis orientalis</name>
    <dbReference type="NCBI Taxonomy" id="63057"/>
    <lineage>
        <taxon>Eukaryota</taxon>
        <taxon>Viridiplantae</taxon>
        <taxon>Streptophyta</taxon>
        <taxon>Embryophyta</taxon>
        <taxon>Tracheophyta</taxon>
        <taxon>Spermatophyta</taxon>
        <taxon>Magnoliopsida</taxon>
        <taxon>eudicotyledons</taxon>
        <taxon>Gunneridae</taxon>
        <taxon>Pentapetalae</taxon>
        <taxon>rosids</taxon>
        <taxon>fabids</taxon>
        <taxon>Rosales</taxon>
        <taxon>Cannabaceae</taxon>
        <taxon>Trema</taxon>
    </lineage>
</organism>
<feature type="transmembrane region" description="Helical" evidence="1">
    <location>
        <begin position="20"/>
        <end position="39"/>
    </location>
</feature>
<proteinExistence type="predicted"/>
<dbReference type="AlphaFoldDB" id="A0A2P5C6V4"/>
<accession>A0A2P5C6V4</accession>
<feature type="transmembrane region" description="Helical" evidence="1">
    <location>
        <begin position="51"/>
        <end position="75"/>
    </location>
</feature>
<name>A0A2P5C6V4_TREOI</name>
<reference evidence="3" key="1">
    <citation type="submission" date="2016-06" db="EMBL/GenBank/DDBJ databases">
        <title>Parallel loss of symbiosis genes in relatives of nitrogen-fixing non-legume Parasponia.</title>
        <authorList>
            <person name="Van Velzen R."/>
            <person name="Holmer R."/>
            <person name="Bu F."/>
            <person name="Rutten L."/>
            <person name="Van Zeijl A."/>
            <person name="Liu W."/>
            <person name="Santuari L."/>
            <person name="Cao Q."/>
            <person name="Sharma T."/>
            <person name="Shen D."/>
            <person name="Roswanjaya Y."/>
            <person name="Wardhani T."/>
            <person name="Kalhor M.S."/>
            <person name="Jansen J."/>
            <person name="Van den Hoogen J."/>
            <person name="Gungor B."/>
            <person name="Hartog M."/>
            <person name="Hontelez J."/>
            <person name="Verver J."/>
            <person name="Yang W.-C."/>
            <person name="Schijlen E."/>
            <person name="Repin R."/>
            <person name="Schilthuizen M."/>
            <person name="Schranz E."/>
            <person name="Heidstra R."/>
            <person name="Miyata K."/>
            <person name="Fedorova E."/>
            <person name="Kohlen W."/>
            <person name="Bisseling T."/>
            <person name="Smit S."/>
            <person name="Geurts R."/>
        </authorList>
    </citation>
    <scope>NUCLEOTIDE SEQUENCE [LARGE SCALE GENOMIC DNA]</scope>
    <source>
        <strain evidence="3">cv. RG33-2</strain>
    </source>
</reference>
<feature type="non-terminal residue" evidence="2">
    <location>
        <position position="1"/>
    </location>
</feature>
<keyword evidence="3" id="KW-1185">Reference proteome</keyword>
<comment type="caution">
    <text evidence="2">The sequence shown here is derived from an EMBL/GenBank/DDBJ whole genome shotgun (WGS) entry which is preliminary data.</text>
</comment>
<protein>
    <submittedName>
        <fullName evidence="2">Uncharacterized protein</fullName>
    </submittedName>
</protein>
<evidence type="ECO:0000313" key="3">
    <source>
        <dbReference type="Proteomes" id="UP000237000"/>
    </source>
</evidence>
<dbReference type="InParanoid" id="A0A2P5C6V4"/>
<dbReference type="EMBL" id="JXTC01000405">
    <property type="protein sequence ID" value="PON56800.1"/>
    <property type="molecule type" value="Genomic_DNA"/>
</dbReference>
<keyword evidence="1" id="KW-0472">Membrane</keyword>
<dbReference type="Proteomes" id="UP000237000">
    <property type="component" value="Unassembled WGS sequence"/>
</dbReference>
<evidence type="ECO:0000256" key="1">
    <source>
        <dbReference type="SAM" id="Phobius"/>
    </source>
</evidence>
<feature type="transmembrane region" description="Helical" evidence="1">
    <location>
        <begin position="123"/>
        <end position="143"/>
    </location>
</feature>
<feature type="transmembrane region" description="Helical" evidence="1">
    <location>
        <begin position="185"/>
        <end position="208"/>
    </location>
</feature>
<keyword evidence="1" id="KW-1133">Transmembrane helix</keyword>
<gene>
    <name evidence="2" type="ORF">TorRG33x02_295610</name>
</gene>
<feature type="transmembrane region" description="Helical" evidence="1">
    <location>
        <begin position="87"/>
        <end position="103"/>
    </location>
</feature>
<evidence type="ECO:0000313" key="2">
    <source>
        <dbReference type="EMBL" id="PON56800.1"/>
    </source>
</evidence>
<sequence>TTNLPYRNKLECKWLIFNKFWRAIYFLTVLASNFFLPSVLRRHPKDGKRKLSHLVLTLLFLIGNHILLIHMSTLIFRFTLVRHPNNWLLLLLILLITSSLLISTSHQMPEPVRVKGEPSIPDILLLFLRILPLNWLSLAWNTFMLHHLSFVWRLPLFSQSLLRNPHNRIRILFHGSWDQRIISFLFHYIRLLLLNLQTHISLLVAGVIRTTTTVIAPRRVLVILISGHLHRIMRARNIRNRVGLRIWGRVPSIAVYW</sequence>